<reference evidence="2 5" key="2">
    <citation type="journal article" date="2019" name="Emerg. Microbes Infect.">
        <title>Comprehensive subspecies identification of 175 nontuberculous mycobacteria species based on 7547 genomic profiles.</title>
        <authorList>
            <person name="Matsumoto Y."/>
            <person name="Kinjo T."/>
            <person name="Motooka D."/>
            <person name="Nabeya D."/>
            <person name="Jung N."/>
            <person name="Uechi K."/>
            <person name="Horii T."/>
            <person name="Iida T."/>
            <person name="Fujita J."/>
            <person name="Nakamura S."/>
        </authorList>
    </citation>
    <scope>NUCLEOTIDE SEQUENCE [LARGE SCALE GENOMIC DNA]</scope>
    <source>
        <strain evidence="2 5">JCM 18113</strain>
    </source>
</reference>
<dbReference type="RefSeq" id="WP_083092713.1">
    <property type="nucleotide sequence ID" value="NZ_AP022590.1"/>
</dbReference>
<proteinExistence type="predicted"/>
<dbReference type="EMBL" id="AP022590">
    <property type="protein sequence ID" value="BBY35935.1"/>
    <property type="molecule type" value="Genomic_DNA"/>
</dbReference>
<gene>
    <name evidence="3" type="ORF">BST30_01700</name>
    <name evidence="2" type="ORF">MMAN_00690</name>
</gene>
<keyword evidence="1" id="KW-0812">Transmembrane</keyword>
<keyword evidence="1" id="KW-0472">Membrane</keyword>
<dbReference type="InterPro" id="IPR021218">
    <property type="entry name" value="DUF2784"/>
</dbReference>
<evidence type="ECO:0000313" key="3">
    <source>
        <dbReference type="EMBL" id="ORB08682.1"/>
    </source>
</evidence>
<evidence type="ECO:0000313" key="2">
    <source>
        <dbReference type="EMBL" id="BBY35935.1"/>
    </source>
</evidence>
<dbReference type="Proteomes" id="UP000192760">
    <property type="component" value="Unassembled WGS sequence"/>
</dbReference>
<evidence type="ECO:0000256" key="1">
    <source>
        <dbReference type="SAM" id="Phobius"/>
    </source>
</evidence>
<feature type="transmembrane region" description="Helical" evidence="1">
    <location>
        <begin position="5"/>
        <end position="23"/>
    </location>
</feature>
<dbReference type="STRING" id="560555.BST30_01700"/>
<dbReference type="EMBL" id="MVHW01000002">
    <property type="protein sequence ID" value="ORB08682.1"/>
    <property type="molecule type" value="Genomic_DNA"/>
</dbReference>
<dbReference type="Pfam" id="PF10861">
    <property type="entry name" value="DUF2784"/>
    <property type="match status" value="1"/>
</dbReference>
<evidence type="ECO:0000313" key="4">
    <source>
        <dbReference type="Proteomes" id="UP000192760"/>
    </source>
</evidence>
<reference evidence="3 4" key="1">
    <citation type="submission" date="2017-02" db="EMBL/GenBank/DDBJ databases">
        <title>The new phylogeny of genus Mycobacterium.</title>
        <authorList>
            <person name="Tortoli E."/>
            <person name="Trovato A."/>
            <person name="Cirillo D.M."/>
        </authorList>
    </citation>
    <scope>NUCLEOTIDE SEQUENCE [LARGE SCALE GENOMIC DNA]</scope>
    <source>
        <strain evidence="3 4">DSM 45255</strain>
    </source>
</reference>
<feature type="transmembrane region" description="Helical" evidence="1">
    <location>
        <begin position="43"/>
        <end position="62"/>
    </location>
</feature>
<evidence type="ECO:0000313" key="5">
    <source>
        <dbReference type="Proteomes" id="UP000465812"/>
    </source>
</evidence>
<name>A0A1X0G3U0_MYCNT</name>
<keyword evidence="1" id="KW-1133">Transmembrane helix</keyword>
<accession>A0A1X0G3U0</accession>
<organism evidence="3 4">
    <name type="scientific">Mycobacterium mantenii</name>
    <dbReference type="NCBI Taxonomy" id="560555"/>
    <lineage>
        <taxon>Bacteria</taxon>
        <taxon>Bacillati</taxon>
        <taxon>Actinomycetota</taxon>
        <taxon>Actinomycetes</taxon>
        <taxon>Mycobacteriales</taxon>
        <taxon>Mycobacteriaceae</taxon>
        <taxon>Mycobacterium</taxon>
        <taxon>Mycobacterium avium complex (MAC)</taxon>
    </lineage>
</organism>
<dbReference type="AlphaFoldDB" id="A0A1X0G3U0"/>
<keyword evidence="5" id="KW-1185">Reference proteome</keyword>
<evidence type="ECO:0008006" key="6">
    <source>
        <dbReference type="Google" id="ProtNLM"/>
    </source>
</evidence>
<reference evidence="2" key="3">
    <citation type="submission" date="2020-02" db="EMBL/GenBank/DDBJ databases">
        <authorList>
            <person name="Matsumoto Y."/>
            <person name="Motooka D."/>
            <person name="Nakamura S."/>
        </authorList>
    </citation>
    <scope>NUCLEOTIDE SEQUENCE</scope>
    <source>
        <strain evidence="2">JCM 18113</strain>
    </source>
</reference>
<sequence length="129" mass="13631">MQKPYAAAVAATVGAHLAYLLYVPSGGFLALRWPRTIVVHVPAVAWGVAVVVFELGCPLTSLESWARRRANMDPLPTSGFIDRYVTGRFVPADRVGAAQTVAFAAAAISWAVLVRRAVGRGTRGVPTAG</sequence>
<protein>
    <recommendedName>
        <fullName evidence="6">DUF2784 domain-containing protein</fullName>
    </recommendedName>
</protein>
<dbReference type="Proteomes" id="UP000465812">
    <property type="component" value="Chromosome"/>
</dbReference>